<keyword evidence="2 5" id="KW-0812">Transmembrane</keyword>
<dbReference type="Proteomes" id="UP000689129">
    <property type="component" value="Unassembled WGS sequence"/>
</dbReference>
<dbReference type="PANTHER" id="PTHR31465:SF15">
    <property type="entry name" value="LIPID TRANSPORTER ATNI-RELATED"/>
    <property type="match status" value="1"/>
</dbReference>
<comment type="subcellular location">
    <subcellularLocation>
        <location evidence="1">Membrane</location>
        <topology evidence="1">Multi-pass membrane protein</topology>
    </subcellularLocation>
</comment>
<feature type="chain" id="PRO_5034304085" evidence="6">
    <location>
        <begin position="21"/>
        <end position="361"/>
    </location>
</feature>
<evidence type="ECO:0000256" key="1">
    <source>
        <dbReference type="ARBA" id="ARBA00004141"/>
    </source>
</evidence>
<dbReference type="Pfam" id="PF04479">
    <property type="entry name" value="RTA1"/>
    <property type="match status" value="1"/>
</dbReference>
<dbReference type="InterPro" id="IPR007568">
    <property type="entry name" value="RTA1"/>
</dbReference>
<accession>A0A8I2Z6V6</accession>
<feature type="transmembrane region" description="Helical" evidence="5">
    <location>
        <begin position="251"/>
        <end position="268"/>
    </location>
</feature>
<organism evidence="7 8">
    <name type="scientific">Verticillium longisporum</name>
    <name type="common">Verticillium dahliae var. longisporum</name>
    <dbReference type="NCBI Taxonomy" id="100787"/>
    <lineage>
        <taxon>Eukaryota</taxon>
        <taxon>Fungi</taxon>
        <taxon>Dikarya</taxon>
        <taxon>Ascomycota</taxon>
        <taxon>Pezizomycotina</taxon>
        <taxon>Sordariomycetes</taxon>
        <taxon>Hypocreomycetidae</taxon>
        <taxon>Glomerellales</taxon>
        <taxon>Plectosphaerellaceae</taxon>
        <taxon>Verticillium</taxon>
    </lineage>
</organism>
<evidence type="ECO:0000256" key="2">
    <source>
        <dbReference type="ARBA" id="ARBA00022692"/>
    </source>
</evidence>
<dbReference type="AlphaFoldDB" id="A0A8I2Z6V6"/>
<evidence type="ECO:0000313" key="8">
    <source>
        <dbReference type="Proteomes" id="UP000689129"/>
    </source>
</evidence>
<protein>
    <submittedName>
        <fullName evidence="7">Lipid transporter atnI like protein</fullName>
    </submittedName>
</protein>
<feature type="transmembrane region" description="Helical" evidence="5">
    <location>
        <begin position="199"/>
        <end position="221"/>
    </location>
</feature>
<dbReference type="EMBL" id="JAEMWZ010000482">
    <property type="protein sequence ID" value="KAG7115346.1"/>
    <property type="molecule type" value="Genomic_DNA"/>
</dbReference>
<feature type="transmembrane region" description="Helical" evidence="5">
    <location>
        <begin position="87"/>
        <end position="108"/>
    </location>
</feature>
<evidence type="ECO:0000256" key="3">
    <source>
        <dbReference type="ARBA" id="ARBA00022989"/>
    </source>
</evidence>
<proteinExistence type="predicted"/>
<keyword evidence="6" id="KW-0732">Signal</keyword>
<evidence type="ECO:0000256" key="6">
    <source>
        <dbReference type="SAM" id="SignalP"/>
    </source>
</evidence>
<dbReference type="GO" id="GO:0016020">
    <property type="term" value="C:membrane"/>
    <property type="evidence" value="ECO:0007669"/>
    <property type="project" value="UniProtKB-SubCell"/>
</dbReference>
<evidence type="ECO:0000256" key="5">
    <source>
        <dbReference type="SAM" id="Phobius"/>
    </source>
</evidence>
<sequence>MASYFLSTILFHSLTSVITAMRFSTIDIAIPTCTTTAKPDSNGHVPPGECGAFWNYYPSFAAAAAFAILFAILTATHIWQAAKYKKAWCWVIIMASIWETLAFLFRAISTKHQQSSGIYLVFQIFILLAPIWVNAFAYMTLGRMIHFFHPRQAVLGLPASTLAALFVALDIVSFAVQLAGGSMAGPTTPPAEQMRAIHIYMGGIALQEFFILLFLGLTLVFHRDMRRVAAATASPAGTSYSSAAATSWRPLLWALYVSLAMITTRIVFRLVEFSSGHEADNPLLVREAYFYALEAAPMALAVAACNVAHPAAAMRGPESEMPGLFGMLKQSVARRRRRGAGHVPLERDVEEQELTCHGRRR</sequence>
<dbReference type="PANTHER" id="PTHR31465">
    <property type="entry name" value="PROTEIN RTA1-RELATED"/>
    <property type="match status" value="1"/>
</dbReference>
<feature type="transmembrane region" description="Helical" evidence="5">
    <location>
        <begin position="53"/>
        <end position="75"/>
    </location>
</feature>
<dbReference type="OrthoDB" id="5384040at2759"/>
<feature type="signal peptide" evidence="6">
    <location>
        <begin position="1"/>
        <end position="20"/>
    </location>
</feature>
<evidence type="ECO:0000256" key="4">
    <source>
        <dbReference type="ARBA" id="ARBA00023136"/>
    </source>
</evidence>
<feature type="transmembrane region" description="Helical" evidence="5">
    <location>
        <begin position="120"/>
        <end position="141"/>
    </location>
</feature>
<name>A0A8I2Z6V6_VERLO</name>
<feature type="transmembrane region" description="Helical" evidence="5">
    <location>
        <begin position="288"/>
        <end position="308"/>
    </location>
</feature>
<feature type="transmembrane region" description="Helical" evidence="5">
    <location>
        <begin position="153"/>
        <end position="179"/>
    </location>
</feature>
<comment type="caution">
    <text evidence="7">The sequence shown here is derived from an EMBL/GenBank/DDBJ whole genome shotgun (WGS) entry which is preliminary data.</text>
</comment>
<evidence type="ECO:0000313" key="7">
    <source>
        <dbReference type="EMBL" id="KAG7115346.1"/>
    </source>
</evidence>
<gene>
    <name evidence="7" type="ORF">HYQ45_016374</name>
</gene>
<reference evidence="7" key="1">
    <citation type="journal article" date="2021" name="Mol. Plant Pathol.">
        <title>A 20-kb lineage-specific genomic region tames virulence in pathogenic amphidiploid Verticillium longisporum.</title>
        <authorList>
            <person name="Harting R."/>
            <person name="Starke J."/>
            <person name="Kusch H."/>
            <person name="Poggeler S."/>
            <person name="Maurus I."/>
            <person name="Schluter R."/>
            <person name="Landesfeind M."/>
            <person name="Bulla I."/>
            <person name="Nowrousian M."/>
            <person name="de Jonge R."/>
            <person name="Stahlhut G."/>
            <person name="Hoff K.J."/>
            <person name="Asshauer K.P."/>
            <person name="Thurmer A."/>
            <person name="Stanke M."/>
            <person name="Daniel R."/>
            <person name="Morgenstern B."/>
            <person name="Thomma B.P.H.J."/>
            <person name="Kronstad J.W."/>
            <person name="Braus-Stromeyer S.A."/>
            <person name="Braus G.H."/>
        </authorList>
    </citation>
    <scope>NUCLEOTIDE SEQUENCE</scope>
    <source>
        <strain evidence="7">Vl32</strain>
    </source>
</reference>
<keyword evidence="4 5" id="KW-0472">Membrane</keyword>
<keyword evidence="3 5" id="KW-1133">Transmembrane helix</keyword>